<accession>A0A080ZHK8</accession>
<dbReference type="Proteomes" id="UP000028582">
    <property type="component" value="Unassembled WGS sequence"/>
</dbReference>
<sequence length="83" mass="9550">MYGRVISRHAVRLSISEFHDNLAVSLMDVDIRRQHRQARRTREVIRRSRVKERAQWVPGAGDMETDSDQSRVAIRGGGITTCM</sequence>
<organism evidence="1 2">
    <name type="scientific">Phytophthora nicotianae P1976</name>
    <dbReference type="NCBI Taxonomy" id="1317066"/>
    <lineage>
        <taxon>Eukaryota</taxon>
        <taxon>Sar</taxon>
        <taxon>Stramenopiles</taxon>
        <taxon>Oomycota</taxon>
        <taxon>Peronosporomycetes</taxon>
        <taxon>Peronosporales</taxon>
        <taxon>Peronosporaceae</taxon>
        <taxon>Phytophthora</taxon>
    </lineage>
</organism>
<comment type="caution">
    <text evidence="1">The sequence shown here is derived from an EMBL/GenBank/DDBJ whole genome shotgun (WGS) entry which is preliminary data.</text>
</comment>
<gene>
    <name evidence="1" type="ORF">F444_16642</name>
</gene>
<protein>
    <submittedName>
        <fullName evidence="1">Uncharacterized protein</fullName>
    </submittedName>
</protein>
<proteinExistence type="predicted"/>
<name>A0A080ZHK8_PHYNI</name>
<dbReference type="AlphaFoldDB" id="A0A080ZHK8"/>
<evidence type="ECO:0000313" key="2">
    <source>
        <dbReference type="Proteomes" id="UP000028582"/>
    </source>
</evidence>
<evidence type="ECO:0000313" key="1">
    <source>
        <dbReference type="EMBL" id="ETO66119.1"/>
    </source>
</evidence>
<reference evidence="1 2" key="1">
    <citation type="submission" date="2013-11" db="EMBL/GenBank/DDBJ databases">
        <title>The Genome Sequence of Phytophthora parasitica P1976.</title>
        <authorList>
            <consortium name="The Broad Institute Genomics Platform"/>
            <person name="Russ C."/>
            <person name="Tyler B."/>
            <person name="Panabieres F."/>
            <person name="Shan W."/>
            <person name="Tripathy S."/>
            <person name="Grunwald N."/>
            <person name="Machado M."/>
            <person name="Johnson C.S."/>
            <person name="Walker B."/>
            <person name="Young S."/>
            <person name="Zeng Q."/>
            <person name="Gargeya S."/>
            <person name="Fitzgerald M."/>
            <person name="Haas B."/>
            <person name="Abouelleil A."/>
            <person name="Allen A.W."/>
            <person name="Alvarado L."/>
            <person name="Arachchi H.M."/>
            <person name="Berlin A.M."/>
            <person name="Chapman S.B."/>
            <person name="Gainer-Dewar J."/>
            <person name="Goldberg J."/>
            <person name="Griggs A."/>
            <person name="Gujja S."/>
            <person name="Hansen M."/>
            <person name="Howarth C."/>
            <person name="Imamovic A."/>
            <person name="Ireland A."/>
            <person name="Larimer J."/>
            <person name="McCowan C."/>
            <person name="Murphy C."/>
            <person name="Pearson M."/>
            <person name="Poon T.W."/>
            <person name="Priest M."/>
            <person name="Roberts A."/>
            <person name="Saif S."/>
            <person name="Shea T."/>
            <person name="Sisk P."/>
            <person name="Sykes S."/>
            <person name="Wortman J."/>
            <person name="Nusbaum C."/>
            <person name="Birren B."/>
        </authorList>
    </citation>
    <scope>NUCLEOTIDE SEQUENCE [LARGE SCALE GENOMIC DNA]</scope>
    <source>
        <strain evidence="1 2">P1976</strain>
    </source>
</reference>
<dbReference type="EMBL" id="ANJA01003091">
    <property type="protein sequence ID" value="ETO66119.1"/>
    <property type="molecule type" value="Genomic_DNA"/>
</dbReference>